<dbReference type="Proteomes" id="UP000767446">
    <property type="component" value="Unassembled WGS sequence"/>
</dbReference>
<protein>
    <submittedName>
        <fullName evidence="1">DUF1997 domain-containing protein</fullName>
    </submittedName>
</protein>
<dbReference type="Pfam" id="PF09366">
    <property type="entry name" value="DUF1997"/>
    <property type="match status" value="1"/>
</dbReference>
<sequence length="232" mass="26315">MFLDQNNVTSEQLELADREPIQFQTNFEGFMEMYSEMQTVAEYLNAHEGWFCRCAQPMTAEPLGNNGYTLTIGRFGSFGYEVEPKMSVILEPPKDRVYLMRSIPVPDYNPPGYEVDYQALMELAEIAAADAAEGMVAIYRKQGKLALPDVITKVKWELHLKVAVRFPKFIYKLPLNLIQTTGDRLLAQIVGQVSPRLSYKVQQDFHSRFGLPIPPKTARKFAKIITTDGIVA</sequence>
<evidence type="ECO:0000313" key="1">
    <source>
        <dbReference type="EMBL" id="MBR8826756.1"/>
    </source>
</evidence>
<dbReference type="EMBL" id="JADQBC010000010">
    <property type="protein sequence ID" value="MBR8826756.1"/>
    <property type="molecule type" value="Genomic_DNA"/>
</dbReference>
<comment type="caution">
    <text evidence="1">The sequence shown here is derived from an EMBL/GenBank/DDBJ whole genome shotgun (WGS) entry which is preliminary data.</text>
</comment>
<gene>
    <name evidence="1" type="ORF">DSM107014_02440</name>
</gene>
<dbReference type="AlphaFoldDB" id="A0A941GPP8"/>
<dbReference type="InterPro" id="IPR018971">
    <property type="entry name" value="DUF1997"/>
</dbReference>
<accession>A0A941GPP8</accession>
<name>A0A941GPP8_9CHRO</name>
<organism evidence="1 2">
    <name type="scientific">Gomphosphaeria aponina SAG 52.96 = DSM 107014</name>
    <dbReference type="NCBI Taxonomy" id="1521640"/>
    <lineage>
        <taxon>Bacteria</taxon>
        <taxon>Bacillati</taxon>
        <taxon>Cyanobacteriota</taxon>
        <taxon>Cyanophyceae</taxon>
        <taxon>Oscillatoriophycideae</taxon>
        <taxon>Chroococcales</taxon>
        <taxon>Gomphosphaeriaceae</taxon>
        <taxon>Gomphosphaeria</taxon>
    </lineage>
</organism>
<evidence type="ECO:0000313" key="2">
    <source>
        <dbReference type="Proteomes" id="UP000767446"/>
    </source>
</evidence>
<reference evidence="1" key="1">
    <citation type="submission" date="2021-02" db="EMBL/GenBank/DDBJ databases">
        <title>Metagenome analyses of Stigonema ocellatum DSM 106950, Chlorogloea purpurea SAG 13.99 and Gomphosphaeria aponina DSM 107014.</title>
        <authorList>
            <person name="Marter P."/>
            <person name="Huang S."/>
        </authorList>
    </citation>
    <scope>NUCLEOTIDE SEQUENCE</scope>
    <source>
        <strain evidence="1">JP213</strain>
    </source>
</reference>
<proteinExistence type="predicted"/>